<dbReference type="AlphaFoldDB" id="A0A0P7BVK8"/>
<keyword evidence="3" id="KW-1185">Reference proteome</keyword>
<evidence type="ECO:0000313" key="3">
    <source>
        <dbReference type="Proteomes" id="UP000050424"/>
    </source>
</evidence>
<proteinExistence type="predicted"/>
<dbReference type="Proteomes" id="UP000050424">
    <property type="component" value="Unassembled WGS sequence"/>
</dbReference>
<sequence length="337" mass="36655">MDNYQDADGKAAQEERRRRCEQANPEIRERIKTKRAGRTIRDAEKKRERQRRERAAMEPSIPGRQAEAPHVTRTGTGIRQPAYPQHHAAPPLASHQQYLALPLAPPLAPPLVAPHYQYPAPPPVAPNYQYPTPPPTALPMASPLAFPLAASPMDGPALAHSMPQQTANGFVDPTYTDPTYFPQIGFSEHNAQSAYMPSVGLQTDQGFQYPGQFPSASAQLSYFPDQTQFADTNLYAASQHWEIPHSENWGPAPGMDVGMSGVAAANNGIDANNSSGTNSMSFPNNGDLMLEGLGDAYDEFLGFVDGAMLGMGDVNGNQANGNQVNGYYTDNMGYSYM</sequence>
<organism evidence="2 3">
    <name type="scientific">Neonectria ditissima</name>
    <dbReference type="NCBI Taxonomy" id="78410"/>
    <lineage>
        <taxon>Eukaryota</taxon>
        <taxon>Fungi</taxon>
        <taxon>Dikarya</taxon>
        <taxon>Ascomycota</taxon>
        <taxon>Pezizomycotina</taxon>
        <taxon>Sordariomycetes</taxon>
        <taxon>Hypocreomycetidae</taxon>
        <taxon>Hypocreales</taxon>
        <taxon>Nectriaceae</taxon>
        <taxon>Neonectria</taxon>
    </lineage>
</organism>
<dbReference type="EMBL" id="LKCW01000019">
    <property type="protein sequence ID" value="KPM44450.1"/>
    <property type="molecule type" value="Genomic_DNA"/>
</dbReference>
<protein>
    <submittedName>
        <fullName evidence="2">Uncharacterized protein</fullName>
    </submittedName>
</protein>
<feature type="region of interest" description="Disordered" evidence="1">
    <location>
        <begin position="1"/>
        <end position="70"/>
    </location>
</feature>
<feature type="compositionally biased region" description="Basic and acidic residues" evidence="1">
    <location>
        <begin position="7"/>
        <end position="30"/>
    </location>
</feature>
<feature type="compositionally biased region" description="Basic and acidic residues" evidence="1">
    <location>
        <begin position="39"/>
        <end position="56"/>
    </location>
</feature>
<evidence type="ECO:0000313" key="2">
    <source>
        <dbReference type="EMBL" id="KPM44450.1"/>
    </source>
</evidence>
<accession>A0A0P7BVK8</accession>
<evidence type="ECO:0000256" key="1">
    <source>
        <dbReference type="SAM" id="MobiDB-lite"/>
    </source>
</evidence>
<name>A0A0P7BVK8_9HYPO</name>
<gene>
    <name evidence="2" type="ORF">AK830_g2117</name>
</gene>
<comment type="caution">
    <text evidence="2">The sequence shown here is derived from an EMBL/GenBank/DDBJ whole genome shotgun (WGS) entry which is preliminary data.</text>
</comment>
<reference evidence="2 3" key="1">
    <citation type="submission" date="2015-09" db="EMBL/GenBank/DDBJ databases">
        <title>Draft genome of a European isolate of the apple canker pathogen Neonectria ditissima.</title>
        <authorList>
            <person name="Gomez-Cortecero A."/>
            <person name="Harrison R.J."/>
            <person name="Armitage A.D."/>
        </authorList>
    </citation>
    <scope>NUCLEOTIDE SEQUENCE [LARGE SCALE GENOMIC DNA]</scope>
    <source>
        <strain evidence="2 3">R09/05</strain>
    </source>
</reference>